<dbReference type="Gene3D" id="1.10.3730.20">
    <property type="match status" value="1"/>
</dbReference>
<dbReference type="RefSeq" id="WP_376845800.1">
    <property type="nucleotide sequence ID" value="NZ_JBHSFW010000003.1"/>
</dbReference>
<comment type="subcellular location">
    <subcellularLocation>
        <location evidence="1">Endomembrane system</location>
        <topology evidence="1">Multi-pass membrane protein</topology>
    </subcellularLocation>
</comment>
<feature type="transmembrane region" description="Helical" evidence="6">
    <location>
        <begin position="146"/>
        <end position="164"/>
    </location>
</feature>
<evidence type="ECO:0000256" key="4">
    <source>
        <dbReference type="ARBA" id="ARBA00022989"/>
    </source>
</evidence>
<proteinExistence type="inferred from homology"/>
<feature type="transmembrane region" description="Helical" evidence="6">
    <location>
        <begin position="122"/>
        <end position="140"/>
    </location>
</feature>
<feature type="domain" description="EamA" evidence="7">
    <location>
        <begin position="144"/>
        <end position="282"/>
    </location>
</feature>
<sequence>MARPILILLILISTLLSGLNFPIGKLGLTFSSPFLLLAIRFIAAGLIMVPLIIKRPHPKAGLEWGKITVIGLLQSVLVLGINYVSMETITSSSASILSSTNPIWTIILGAMFFGMRHRWWQWLGVIIGFLGVFITLGFHVQLQIGALYALLAGMIWGLATILTGRWGKTLDTWVMTAYQMLFGGIMLLIVSFLFEQPHFSMASGALAKNILVLIWLILLGSIANFVTWFTVLRHYDPEKAGSFLFLVPFFGVLFGFLLLHETIQWYVLIGVALIGVGIYLVNRKRVFSIRLKDQRLALTRDIPGEKMSKCNG</sequence>
<evidence type="ECO:0000256" key="3">
    <source>
        <dbReference type="ARBA" id="ARBA00022692"/>
    </source>
</evidence>
<feature type="domain" description="EamA" evidence="7">
    <location>
        <begin position="7"/>
        <end position="136"/>
    </location>
</feature>
<dbReference type="InterPro" id="IPR050638">
    <property type="entry name" value="AA-Vitamin_Transporters"/>
</dbReference>
<evidence type="ECO:0000256" key="6">
    <source>
        <dbReference type="SAM" id="Phobius"/>
    </source>
</evidence>
<evidence type="ECO:0000256" key="5">
    <source>
        <dbReference type="ARBA" id="ARBA00023136"/>
    </source>
</evidence>
<dbReference type="SUPFAM" id="SSF103481">
    <property type="entry name" value="Multidrug resistance efflux transporter EmrE"/>
    <property type="match status" value="2"/>
</dbReference>
<keyword evidence="5 6" id="KW-0472">Membrane</keyword>
<evidence type="ECO:0000256" key="1">
    <source>
        <dbReference type="ARBA" id="ARBA00004127"/>
    </source>
</evidence>
<keyword evidence="4 6" id="KW-1133">Transmembrane helix</keyword>
<protein>
    <submittedName>
        <fullName evidence="8">DMT family transporter</fullName>
    </submittedName>
</protein>
<comment type="caution">
    <text evidence="8">The sequence shown here is derived from an EMBL/GenBank/DDBJ whole genome shotgun (WGS) entry which is preliminary data.</text>
</comment>
<evidence type="ECO:0000313" key="8">
    <source>
        <dbReference type="EMBL" id="MFC4618733.1"/>
    </source>
</evidence>
<feature type="transmembrane region" description="Helical" evidence="6">
    <location>
        <begin position="30"/>
        <end position="52"/>
    </location>
</feature>
<name>A0ABV9GLA5_9BACL</name>
<reference evidence="9" key="1">
    <citation type="journal article" date="2019" name="Int. J. Syst. Evol. Microbiol.">
        <title>The Global Catalogue of Microorganisms (GCM) 10K type strain sequencing project: providing services to taxonomists for standard genome sequencing and annotation.</title>
        <authorList>
            <consortium name="The Broad Institute Genomics Platform"/>
            <consortium name="The Broad Institute Genome Sequencing Center for Infectious Disease"/>
            <person name="Wu L."/>
            <person name="Ma J."/>
        </authorList>
    </citation>
    <scope>NUCLEOTIDE SEQUENCE [LARGE SCALE GENOMIC DNA]</scope>
    <source>
        <strain evidence="9">CGMCC 1.16306</strain>
    </source>
</reference>
<feature type="transmembrane region" description="Helical" evidence="6">
    <location>
        <begin position="243"/>
        <end position="259"/>
    </location>
</feature>
<accession>A0ABV9GLA5</accession>
<gene>
    <name evidence="8" type="ORF">ACFO4N_08280</name>
</gene>
<feature type="transmembrane region" description="Helical" evidence="6">
    <location>
        <begin position="206"/>
        <end position="231"/>
    </location>
</feature>
<keyword evidence="9" id="KW-1185">Reference proteome</keyword>
<feature type="transmembrane region" description="Helical" evidence="6">
    <location>
        <begin position="64"/>
        <end position="84"/>
    </location>
</feature>
<comment type="similarity">
    <text evidence="2">Belongs to the EamA transporter family.</text>
</comment>
<dbReference type="Pfam" id="PF00892">
    <property type="entry name" value="EamA"/>
    <property type="match status" value="2"/>
</dbReference>
<evidence type="ECO:0000259" key="7">
    <source>
        <dbReference type="Pfam" id="PF00892"/>
    </source>
</evidence>
<dbReference type="InterPro" id="IPR037185">
    <property type="entry name" value="EmrE-like"/>
</dbReference>
<feature type="transmembrane region" description="Helical" evidence="6">
    <location>
        <begin position="176"/>
        <end position="194"/>
    </location>
</feature>
<feature type="transmembrane region" description="Helical" evidence="6">
    <location>
        <begin position="265"/>
        <end position="282"/>
    </location>
</feature>
<evidence type="ECO:0000256" key="2">
    <source>
        <dbReference type="ARBA" id="ARBA00007362"/>
    </source>
</evidence>
<dbReference type="EMBL" id="JBHSFW010000003">
    <property type="protein sequence ID" value="MFC4618733.1"/>
    <property type="molecule type" value="Genomic_DNA"/>
</dbReference>
<evidence type="ECO:0000313" key="9">
    <source>
        <dbReference type="Proteomes" id="UP001596022"/>
    </source>
</evidence>
<dbReference type="InterPro" id="IPR000620">
    <property type="entry name" value="EamA_dom"/>
</dbReference>
<dbReference type="PANTHER" id="PTHR32322:SF2">
    <property type="entry name" value="EAMA DOMAIN-CONTAINING PROTEIN"/>
    <property type="match status" value="1"/>
</dbReference>
<keyword evidence="3 6" id="KW-0812">Transmembrane</keyword>
<dbReference type="PANTHER" id="PTHR32322">
    <property type="entry name" value="INNER MEMBRANE TRANSPORTER"/>
    <property type="match status" value="1"/>
</dbReference>
<feature type="transmembrane region" description="Helical" evidence="6">
    <location>
        <begin position="96"/>
        <end position="115"/>
    </location>
</feature>
<organism evidence="8 9">
    <name type="scientific">Camelliibacillus cellulosilyticus</name>
    <dbReference type="NCBI Taxonomy" id="2174486"/>
    <lineage>
        <taxon>Bacteria</taxon>
        <taxon>Bacillati</taxon>
        <taxon>Bacillota</taxon>
        <taxon>Bacilli</taxon>
        <taxon>Bacillales</taxon>
        <taxon>Sporolactobacillaceae</taxon>
        <taxon>Camelliibacillus</taxon>
    </lineage>
</organism>
<dbReference type="Proteomes" id="UP001596022">
    <property type="component" value="Unassembled WGS sequence"/>
</dbReference>